<dbReference type="InterPro" id="IPR040624">
    <property type="entry name" value="HalOD1"/>
</dbReference>
<organism evidence="3 4">
    <name type="scientific">Halorussus caseinilyticus</name>
    <dbReference type="NCBI Taxonomy" id="3034025"/>
    <lineage>
        <taxon>Archaea</taxon>
        <taxon>Methanobacteriati</taxon>
        <taxon>Methanobacteriota</taxon>
        <taxon>Stenosarchaea group</taxon>
        <taxon>Halobacteria</taxon>
        <taxon>Halobacteriales</taxon>
        <taxon>Haladaptataceae</taxon>
        <taxon>Halorussus</taxon>
    </lineage>
</organism>
<protein>
    <submittedName>
        <fullName evidence="3">HalOD1 output domain-containing protein</fullName>
    </submittedName>
</protein>
<feature type="domain" description="Halobacterial output" evidence="2">
    <location>
        <begin position="26"/>
        <end position="95"/>
    </location>
</feature>
<evidence type="ECO:0000313" key="4">
    <source>
        <dbReference type="Proteomes" id="UP001596407"/>
    </source>
</evidence>
<sequence length="99" mass="10960">MATADGNRSRTERDPAYETRHETGGEASLSETIIDAVATAEDVDPTSCDLGLYEAVDLEALDTLFDRRSADDHWRFEFAIDEFLVTVTGDGRVTVCETR</sequence>
<dbReference type="Proteomes" id="UP001596407">
    <property type="component" value="Unassembled WGS sequence"/>
</dbReference>
<keyword evidence="4" id="KW-1185">Reference proteome</keyword>
<gene>
    <name evidence="3" type="ORF">ACFQJ6_18295</name>
</gene>
<dbReference type="RefSeq" id="WP_276280292.1">
    <property type="nucleotide sequence ID" value="NZ_CP119809.1"/>
</dbReference>
<dbReference type="AlphaFoldDB" id="A0ABD5WMI5"/>
<evidence type="ECO:0000259" key="2">
    <source>
        <dbReference type="Pfam" id="PF18545"/>
    </source>
</evidence>
<evidence type="ECO:0000313" key="3">
    <source>
        <dbReference type="EMBL" id="MFC7081757.1"/>
    </source>
</evidence>
<name>A0ABD5WMI5_9EURY</name>
<proteinExistence type="predicted"/>
<dbReference type="GeneID" id="79304918"/>
<evidence type="ECO:0000256" key="1">
    <source>
        <dbReference type="SAM" id="MobiDB-lite"/>
    </source>
</evidence>
<feature type="compositionally biased region" description="Basic and acidic residues" evidence="1">
    <location>
        <begin position="7"/>
        <end position="24"/>
    </location>
</feature>
<accession>A0ABD5WMI5</accession>
<dbReference type="EMBL" id="JBHSZH010000005">
    <property type="protein sequence ID" value="MFC7081757.1"/>
    <property type="molecule type" value="Genomic_DNA"/>
</dbReference>
<reference evidence="3 4" key="1">
    <citation type="journal article" date="2019" name="Int. J. Syst. Evol. Microbiol.">
        <title>The Global Catalogue of Microorganisms (GCM) 10K type strain sequencing project: providing services to taxonomists for standard genome sequencing and annotation.</title>
        <authorList>
            <consortium name="The Broad Institute Genomics Platform"/>
            <consortium name="The Broad Institute Genome Sequencing Center for Infectious Disease"/>
            <person name="Wu L."/>
            <person name="Ma J."/>
        </authorList>
    </citation>
    <scope>NUCLEOTIDE SEQUENCE [LARGE SCALE GENOMIC DNA]</scope>
    <source>
        <strain evidence="3 4">DT72</strain>
    </source>
</reference>
<comment type="caution">
    <text evidence="3">The sequence shown here is derived from an EMBL/GenBank/DDBJ whole genome shotgun (WGS) entry which is preliminary data.</text>
</comment>
<feature type="region of interest" description="Disordered" evidence="1">
    <location>
        <begin position="1"/>
        <end position="29"/>
    </location>
</feature>
<dbReference type="Pfam" id="PF18545">
    <property type="entry name" value="HalOD1"/>
    <property type="match status" value="1"/>
</dbReference>